<dbReference type="SUPFAM" id="SSF53041">
    <property type="entry name" value="Resolvase-like"/>
    <property type="match status" value="1"/>
</dbReference>
<accession>A0A366JXB9</accession>
<evidence type="ECO:0000259" key="7">
    <source>
        <dbReference type="PROSITE" id="PS51737"/>
    </source>
</evidence>
<evidence type="ECO:0000313" key="9">
    <source>
        <dbReference type="Proteomes" id="UP000252731"/>
    </source>
</evidence>
<keyword evidence="1" id="KW-0229">DNA integration</keyword>
<evidence type="ECO:0000313" key="8">
    <source>
        <dbReference type="EMBL" id="RBP94165.1"/>
    </source>
</evidence>
<feature type="domain" description="Recombinase" evidence="7">
    <location>
        <begin position="156"/>
        <end position="258"/>
    </location>
</feature>
<evidence type="ECO:0000256" key="4">
    <source>
        <dbReference type="PIRSR" id="PIRSR606118-50"/>
    </source>
</evidence>
<dbReference type="PROSITE" id="PS51737">
    <property type="entry name" value="RECOMBINASE_DNA_BIND"/>
    <property type="match status" value="1"/>
</dbReference>
<dbReference type="Pfam" id="PF00239">
    <property type="entry name" value="Resolvase"/>
    <property type="match status" value="1"/>
</dbReference>
<dbReference type="InterPro" id="IPR006119">
    <property type="entry name" value="Resolv_N"/>
</dbReference>
<feature type="active site" description="O-(5'-phospho-DNA)-serine intermediate" evidence="4 5">
    <location>
        <position position="10"/>
    </location>
</feature>
<gene>
    <name evidence="8" type="ORF">DFO70_105412</name>
</gene>
<dbReference type="InterPro" id="IPR038109">
    <property type="entry name" value="DNA_bind_recomb_sf"/>
</dbReference>
<dbReference type="Gene3D" id="3.90.1750.20">
    <property type="entry name" value="Putative Large Serine Recombinase, Chain B, Domain 2"/>
    <property type="match status" value="1"/>
</dbReference>
<evidence type="ECO:0000256" key="2">
    <source>
        <dbReference type="ARBA" id="ARBA00023125"/>
    </source>
</evidence>
<dbReference type="EMBL" id="QNSF01000005">
    <property type="protein sequence ID" value="RBP94165.1"/>
    <property type="molecule type" value="Genomic_DNA"/>
</dbReference>
<evidence type="ECO:0000256" key="5">
    <source>
        <dbReference type="PROSITE-ProRule" id="PRU10137"/>
    </source>
</evidence>
<name>A0A366JXB9_CYTFI</name>
<organism evidence="8 9">
    <name type="scientific">Cytobacillus firmus</name>
    <name type="common">Bacillus firmus</name>
    <dbReference type="NCBI Taxonomy" id="1399"/>
    <lineage>
        <taxon>Bacteria</taxon>
        <taxon>Bacillati</taxon>
        <taxon>Bacillota</taxon>
        <taxon>Bacilli</taxon>
        <taxon>Bacillales</taxon>
        <taxon>Bacillaceae</taxon>
        <taxon>Cytobacillus</taxon>
    </lineage>
</organism>
<dbReference type="InterPro" id="IPR011109">
    <property type="entry name" value="DNA_bind_recombinase_dom"/>
</dbReference>
<reference evidence="8 9" key="1">
    <citation type="submission" date="2018-06" db="EMBL/GenBank/DDBJ databases">
        <title>Freshwater and sediment microbial communities from various areas in North America, analyzing microbe dynamics in response to fracking.</title>
        <authorList>
            <person name="Lamendella R."/>
        </authorList>
    </citation>
    <scope>NUCLEOTIDE SEQUENCE [LARGE SCALE GENOMIC DNA]</scope>
    <source>
        <strain evidence="8 9">14_TX</strain>
    </source>
</reference>
<dbReference type="Gene3D" id="3.40.50.1390">
    <property type="entry name" value="Resolvase, N-terminal catalytic domain"/>
    <property type="match status" value="1"/>
</dbReference>
<dbReference type="CDD" id="cd00338">
    <property type="entry name" value="Ser_Recombinase"/>
    <property type="match status" value="1"/>
</dbReference>
<dbReference type="PROSITE" id="PS00397">
    <property type="entry name" value="RECOMBINASES_1"/>
    <property type="match status" value="1"/>
</dbReference>
<dbReference type="InterPro" id="IPR036162">
    <property type="entry name" value="Resolvase-like_N_sf"/>
</dbReference>
<dbReference type="GO" id="GO:0000150">
    <property type="term" value="F:DNA strand exchange activity"/>
    <property type="evidence" value="ECO:0007669"/>
    <property type="project" value="InterPro"/>
</dbReference>
<keyword evidence="9" id="KW-1185">Reference proteome</keyword>
<evidence type="ECO:0000259" key="6">
    <source>
        <dbReference type="PROSITE" id="PS51736"/>
    </source>
</evidence>
<dbReference type="Pfam" id="PF07508">
    <property type="entry name" value="Recombinase"/>
    <property type="match status" value="1"/>
</dbReference>
<dbReference type="AlphaFoldDB" id="A0A366JXB9"/>
<dbReference type="RefSeq" id="WP_113882849.1">
    <property type="nucleotide sequence ID" value="NZ_QNSF01000005.1"/>
</dbReference>
<feature type="domain" description="Resolvase/invertase-type recombinase catalytic" evidence="6">
    <location>
        <begin position="2"/>
        <end position="149"/>
    </location>
</feature>
<protein>
    <submittedName>
        <fullName evidence="8">DNA invertase Pin-like site-specific DNA recombinase</fullName>
    </submittedName>
</protein>
<dbReference type="OrthoDB" id="9811097at2"/>
<dbReference type="PROSITE" id="PS51736">
    <property type="entry name" value="RECOMBINASES_3"/>
    <property type="match status" value="1"/>
</dbReference>
<sequence>MTVGIYIRVSTIEQAKEGYSIAAQKERLTAYCAAQGWSDIRFYVDEGVSAKDTNRPQLQLLLEHVKSEKISTILVYRLDRFTRSVIDLYNLLNLLEKHKCTFKSATEIYDTSSAMGRMFIGLVALLAQWERENLSERVKMALEEKVSSGERVGNVPYGFDLSDEEKLIKNDKATVVLDMIDKVKKGMSASKLAAYLNKTNNDRTWHPQGVLRILKNPALYGATYWQGKIYENTHPKEAIISKDEFNRLQNMLNDRSIHHRRDVESHYLFQGKLICPNCQKPLSVNRYVRKRKDGSQYQGCIYKCQNCWKQGKTMLSIGEQRFVDALYEYMKNVEITNIEKPIESNHDSKPLIDQLDQIEKMREKYQRAWAMDKMTDEEFDKRMDETREVSEDLKRRLKEIESPESIDTEAIKKMIFTFNESFRYLNQEEKSMYVSQFIRRIEFNLKPQPPQRPDKAKKGKDLVVITNVEFY</sequence>
<dbReference type="InterPro" id="IPR006118">
    <property type="entry name" value="Recombinase_CS"/>
</dbReference>
<evidence type="ECO:0000256" key="1">
    <source>
        <dbReference type="ARBA" id="ARBA00022908"/>
    </source>
</evidence>
<dbReference type="PANTHER" id="PTHR30461">
    <property type="entry name" value="DNA-INVERTASE FROM LAMBDOID PROPHAGE"/>
    <property type="match status" value="1"/>
</dbReference>
<keyword evidence="3" id="KW-0233">DNA recombination</keyword>
<dbReference type="PANTHER" id="PTHR30461:SF23">
    <property type="entry name" value="DNA RECOMBINASE-RELATED"/>
    <property type="match status" value="1"/>
</dbReference>
<dbReference type="GO" id="GO:0015074">
    <property type="term" value="P:DNA integration"/>
    <property type="evidence" value="ECO:0007669"/>
    <property type="project" value="UniProtKB-KW"/>
</dbReference>
<dbReference type="Proteomes" id="UP000252731">
    <property type="component" value="Unassembled WGS sequence"/>
</dbReference>
<dbReference type="InterPro" id="IPR050639">
    <property type="entry name" value="SSR_resolvase"/>
</dbReference>
<proteinExistence type="predicted"/>
<dbReference type="GO" id="GO:0003677">
    <property type="term" value="F:DNA binding"/>
    <property type="evidence" value="ECO:0007669"/>
    <property type="project" value="UniProtKB-KW"/>
</dbReference>
<evidence type="ECO:0000256" key="3">
    <source>
        <dbReference type="ARBA" id="ARBA00023172"/>
    </source>
</evidence>
<dbReference type="SMART" id="SM00857">
    <property type="entry name" value="Resolvase"/>
    <property type="match status" value="1"/>
</dbReference>
<comment type="caution">
    <text evidence="8">The sequence shown here is derived from an EMBL/GenBank/DDBJ whole genome shotgun (WGS) entry which is preliminary data.</text>
</comment>
<keyword evidence="2" id="KW-0238">DNA-binding</keyword>